<comment type="caution">
    <text evidence="1">The sequence shown here is derived from an EMBL/GenBank/DDBJ whole genome shotgun (WGS) entry which is preliminary data.</text>
</comment>
<evidence type="ECO:0000313" key="2">
    <source>
        <dbReference type="Proteomes" id="UP000321574"/>
    </source>
</evidence>
<dbReference type="AlphaFoldDB" id="A0A5C8NRS9"/>
<accession>A0A5C8NRS9</accession>
<protein>
    <submittedName>
        <fullName evidence="1">Uncharacterized protein</fullName>
    </submittedName>
</protein>
<proteinExistence type="predicted"/>
<reference evidence="1 2" key="1">
    <citation type="submission" date="2019-06" db="EMBL/GenBank/DDBJ databases">
        <title>Cerasibacillus sp. nov., isolated from maize field.</title>
        <authorList>
            <person name="Lin S.-Y."/>
            <person name="Tsai C.-F."/>
            <person name="Young C.-C."/>
        </authorList>
    </citation>
    <scope>NUCLEOTIDE SEQUENCE [LARGE SCALE GENOMIC DNA]</scope>
    <source>
        <strain evidence="1 2">CC-CFT480</strain>
    </source>
</reference>
<dbReference type="Proteomes" id="UP000321574">
    <property type="component" value="Unassembled WGS sequence"/>
</dbReference>
<gene>
    <name evidence="1" type="ORF">FHP05_08735</name>
</gene>
<organism evidence="1 2">
    <name type="scientific">Cerasibacillus terrae</name>
    <dbReference type="NCBI Taxonomy" id="2498845"/>
    <lineage>
        <taxon>Bacteria</taxon>
        <taxon>Bacillati</taxon>
        <taxon>Bacillota</taxon>
        <taxon>Bacilli</taxon>
        <taxon>Bacillales</taxon>
        <taxon>Bacillaceae</taxon>
        <taxon>Cerasibacillus</taxon>
    </lineage>
</organism>
<dbReference type="EMBL" id="VDUW01000005">
    <property type="protein sequence ID" value="TXL64401.1"/>
    <property type="molecule type" value="Genomic_DNA"/>
</dbReference>
<dbReference type="RefSeq" id="WP_147667161.1">
    <property type="nucleotide sequence ID" value="NZ_VDUW01000005.1"/>
</dbReference>
<keyword evidence="2" id="KW-1185">Reference proteome</keyword>
<name>A0A5C8NRS9_9BACI</name>
<sequence length="124" mass="14416">MYQFRTVTLKNGKQTKEVLVIEFTNPAMQIVGEFLMADASLLDYTVLKDIHDVLAKKVDEKQFSGNRCALTIKEDKTVIDDLWEGLYGDLETLPAYEMETVQLKKLIEMWKTKKEVFYKKNNSN</sequence>
<dbReference type="OrthoDB" id="2882689at2"/>
<evidence type="ECO:0000313" key="1">
    <source>
        <dbReference type="EMBL" id="TXL64401.1"/>
    </source>
</evidence>